<evidence type="ECO:0000313" key="4">
    <source>
        <dbReference type="Proteomes" id="UP001212841"/>
    </source>
</evidence>
<feature type="region of interest" description="Disordered" evidence="1">
    <location>
        <begin position="190"/>
        <end position="236"/>
    </location>
</feature>
<feature type="compositionally biased region" description="Polar residues" evidence="1">
    <location>
        <begin position="331"/>
        <end position="351"/>
    </location>
</feature>
<dbReference type="AlphaFoldDB" id="A0AAD5X982"/>
<comment type="caution">
    <text evidence="3">The sequence shown here is derived from an EMBL/GenBank/DDBJ whole genome shotgun (WGS) entry which is preliminary data.</text>
</comment>
<feature type="compositionally biased region" description="Basic and acidic residues" evidence="1">
    <location>
        <begin position="436"/>
        <end position="446"/>
    </location>
</feature>
<protein>
    <recommendedName>
        <fullName evidence="2">PH domain-containing protein</fullName>
    </recommendedName>
</protein>
<dbReference type="InterPro" id="IPR011993">
    <property type="entry name" value="PH-like_dom_sf"/>
</dbReference>
<feature type="region of interest" description="Disordered" evidence="1">
    <location>
        <begin position="322"/>
        <end position="396"/>
    </location>
</feature>
<dbReference type="InterPro" id="IPR046868">
    <property type="entry name" value="BAR_4"/>
</dbReference>
<keyword evidence="4" id="KW-1185">Reference proteome</keyword>
<reference evidence="3" key="1">
    <citation type="submission" date="2020-05" db="EMBL/GenBank/DDBJ databases">
        <title>Phylogenomic resolution of chytrid fungi.</title>
        <authorList>
            <person name="Stajich J.E."/>
            <person name="Amses K."/>
            <person name="Simmons R."/>
            <person name="Seto K."/>
            <person name="Myers J."/>
            <person name="Bonds A."/>
            <person name="Quandt C.A."/>
            <person name="Barry K."/>
            <person name="Liu P."/>
            <person name="Grigoriev I."/>
            <person name="Longcore J.E."/>
            <person name="James T.Y."/>
        </authorList>
    </citation>
    <scope>NUCLEOTIDE SEQUENCE</scope>
    <source>
        <strain evidence="3">JEL0318</strain>
    </source>
</reference>
<dbReference type="SUPFAM" id="SSF50729">
    <property type="entry name" value="PH domain-like"/>
    <property type="match status" value="1"/>
</dbReference>
<dbReference type="Proteomes" id="UP001212841">
    <property type="component" value="Unassembled WGS sequence"/>
</dbReference>
<evidence type="ECO:0000256" key="1">
    <source>
        <dbReference type="SAM" id="MobiDB-lite"/>
    </source>
</evidence>
<dbReference type="Pfam" id="PF20400">
    <property type="entry name" value="BAR_4"/>
    <property type="match status" value="1"/>
</dbReference>
<dbReference type="PANTHER" id="PTHR31941">
    <property type="entry name" value="CYTOSKELETAL SIGNALING PROTEIN SLM1"/>
    <property type="match status" value="1"/>
</dbReference>
<dbReference type="SMART" id="SM00233">
    <property type="entry name" value="PH"/>
    <property type="match status" value="1"/>
</dbReference>
<feature type="compositionally biased region" description="Low complexity" evidence="1">
    <location>
        <begin position="448"/>
        <end position="467"/>
    </location>
</feature>
<feature type="compositionally biased region" description="Low complexity" evidence="1">
    <location>
        <begin position="205"/>
        <end position="218"/>
    </location>
</feature>
<dbReference type="InterPro" id="IPR001849">
    <property type="entry name" value="PH_domain"/>
</dbReference>
<evidence type="ECO:0000313" key="3">
    <source>
        <dbReference type="EMBL" id="KAJ3057070.1"/>
    </source>
</evidence>
<dbReference type="PROSITE" id="PS50003">
    <property type="entry name" value="PH_DOMAIN"/>
    <property type="match status" value="1"/>
</dbReference>
<organism evidence="3 4">
    <name type="scientific">Rhizophlyctis rosea</name>
    <dbReference type="NCBI Taxonomy" id="64517"/>
    <lineage>
        <taxon>Eukaryota</taxon>
        <taxon>Fungi</taxon>
        <taxon>Fungi incertae sedis</taxon>
        <taxon>Chytridiomycota</taxon>
        <taxon>Chytridiomycota incertae sedis</taxon>
        <taxon>Chytridiomycetes</taxon>
        <taxon>Rhizophlyctidales</taxon>
        <taxon>Rhizophlyctidaceae</taxon>
        <taxon>Rhizophlyctis</taxon>
    </lineage>
</organism>
<proteinExistence type="predicted"/>
<dbReference type="Gene3D" id="2.30.29.30">
    <property type="entry name" value="Pleckstrin-homology domain (PH domain)/Phosphotyrosine-binding domain (PTB)"/>
    <property type="match status" value="1"/>
</dbReference>
<dbReference type="PANTHER" id="PTHR31941:SF1">
    <property type="entry name" value="CYTOSKELETAL SIGNALING PROTEIN SLM1"/>
    <property type="match status" value="1"/>
</dbReference>
<feature type="region of interest" description="Disordered" evidence="1">
    <location>
        <begin position="436"/>
        <end position="467"/>
    </location>
</feature>
<feature type="domain" description="PH" evidence="2">
    <location>
        <begin position="118"/>
        <end position="317"/>
    </location>
</feature>
<sequence length="479" mass="51857">MDPWLTERVLYAQLRRMVGAENTFQAQMVKMQEQLAAFDRWCVEEVKTILEDFAGIKGSSLNGIGAQISNLTTTLTAIPSESQFLNFSVRHLLTHPHTDLYTRPRSLPTFPYQVREIQIQRQGILYRPGAVRKNAWKPVVAVLTETGFLHIFDCSLSKVTRRVTSVGGVEGVGLGGGRMVLSGGDMCLEPRDWAPDGDGTDTASRRSSVSGSSVSESEGSGDREGMSPGTESHVYNNLDKPATRFSICLSQPRVTVGQSLNHQLTTVFTITVGAQPRRQSLVGGLMKSKQETRTYDLKAGSEEEMVEWVEILKRKIEQYIPEGPPAPFTHPTLSTASLPRQPSTTEAPLTDTTHRRHSLLRPKSPPPPPSLPLHNPSQTSDAVSIADSQEPEPHSSNLLLDTATAAMKTAMKGPSMVLDVAAAAMETAMAVGHLKQEKEGHDRAPRVGEPSPASLAAAAEGNTTTAEAAMVQQAPPVAV</sequence>
<evidence type="ECO:0000259" key="2">
    <source>
        <dbReference type="PROSITE" id="PS50003"/>
    </source>
</evidence>
<gene>
    <name evidence="3" type="ORF">HK097_001039</name>
</gene>
<accession>A0AAD5X982</accession>
<dbReference type="EMBL" id="JADGJD010000012">
    <property type="protein sequence ID" value="KAJ3057070.1"/>
    <property type="molecule type" value="Genomic_DNA"/>
</dbReference>
<name>A0AAD5X982_9FUNG</name>